<evidence type="ECO:0000256" key="1">
    <source>
        <dbReference type="ARBA" id="ARBA00004651"/>
    </source>
</evidence>
<evidence type="ECO:0000313" key="9">
    <source>
        <dbReference type="EMBL" id="MBB6099551.1"/>
    </source>
</evidence>
<dbReference type="InterPro" id="IPR035906">
    <property type="entry name" value="MetI-like_sf"/>
</dbReference>
<evidence type="ECO:0000256" key="2">
    <source>
        <dbReference type="ARBA" id="ARBA00022448"/>
    </source>
</evidence>
<comment type="similarity">
    <text evidence="7">Belongs to the binding-protein-dependent transport system permease family.</text>
</comment>
<dbReference type="Pfam" id="PF19300">
    <property type="entry name" value="BPD_transp_1_N"/>
    <property type="match status" value="1"/>
</dbReference>
<accession>A0A841I169</accession>
<sequence>MFNFIVRRLLQLPLVLFGVSILIFALTQLLSPEVRAVAYIRNEKQINQLPEIVRQYGLDKDIFTQYGIWLSNVLQGNLGWSTAARRPVAEALAAALPATIELAVAALIPIVLFGVFFGVWAGVNRNKWQDQVSRVFSIFFYSLPSFVVGITLLAVFYGNLQWFEPGRINTILSLTQGLPSVDGFLVTRALFTGNWELLTDLLKHLVLPVATLTIVSSAGLMRVVRSNVVDQINQDYVRTARAKGLAPRTVTYKHALRNALIPVVTMVGTILYGLLGGVAITETVFNYPGIGAFAAQAAIIVDIPGVLGFALFAAFAVTLINLVVDLLYGVIDPRIRYD</sequence>
<keyword evidence="5 7" id="KW-1133">Transmembrane helix</keyword>
<evidence type="ECO:0000256" key="3">
    <source>
        <dbReference type="ARBA" id="ARBA00022475"/>
    </source>
</evidence>
<dbReference type="CDD" id="cd06261">
    <property type="entry name" value="TM_PBP2"/>
    <property type="match status" value="1"/>
</dbReference>
<keyword evidence="10" id="KW-1185">Reference proteome</keyword>
<dbReference type="GO" id="GO:0055085">
    <property type="term" value="P:transmembrane transport"/>
    <property type="evidence" value="ECO:0007669"/>
    <property type="project" value="InterPro"/>
</dbReference>
<dbReference type="SUPFAM" id="SSF161098">
    <property type="entry name" value="MetI-like"/>
    <property type="match status" value="1"/>
</dbReference>
<dbReference type="Proteomes" id="UP000569951">
    <property type="component" value="Unassembled WGS sequence"/>
</dbReference>
<evidence type="ECO:0000256" key="4">
    <source>
        <dbReference type="ARBA" id="ARBA00022692"/>
    </source>
</evidence>
<comment type="subcellular location">
    <subcellularLocation>
        <location evidence="1 7">Cell membrane</location>
        <topology evidence="1 7">Multi-pass membrane protein</topology>
    </subcellularLocation>
</comment>
<evidence type="ECO:0000256" key="5">
    <source>
        <dbReference type="ARBA" id="ARBA00022989"/>
    </source>
</evidence>
<dbReference type="AlphaFoldDB" id="A0A841I169"/>
<evidence type="ECO:0000259" key="8">
    <source>
        <dbReference type="PROSITE" id="PS50928"/>
    </source>
</evidence>
<keyword evidence="3" id="KW-1003">Cell membrane</keyword>
<gene>
    <name evidence="9" type="ORF">HNR42_003001</name>
</gene>
<dbReference type="Pfam" id="PF00528">
    <property type="entry name" value="BPD_transp_1"/>
    <property type="match status" value="1"/>
</dbReference>
<dbReference type="PANTHER" id="PTHR43163">
    <property type="entry name" value="DIPEPTIDE TRANSPORT SYSTEM PERMEASE PROTEIN DPPB-RELATED"/>
    <property type="match status" value="1"/>
</dbReference>
<dbReference type="EMBL" id="JACHHG010000012">
    <property type="protein sequence ID" value="MBB6099551.1"/>
    <property type="molecule type" value="Genomic_DNA"/>
</dbReference>
<name>A0A841I169_9DEIO</name>
<feature type="transmembrane region" description="Helical" evidence="7">
    <location>
        <begin position="259"/>
        <end position="280"/>
    </location>
</feature>
<feature type="transmembrane region" description="Helical" evidence="7">
    <location>
        <begin position="135"/>
        <end position="157"/>
    </location>
</feature>
<dbReference type="Gene3D" id="1.10.3720.10">
    <property type="entry name" value="MetI-like"/>
    <property type="match status" value="1"/>
</dbReference>
<keyword evidence="4 7" id="KW-0812">Transmembrane</keyword>
<feature type="transmembrane region" description="Helical" evidence="7">
    <location>
        <begin position="205"/>
        <end position="224"/>
    </location>
</feature>
<reference evidence="9 10" key="1">
    <citation type="submission" date="2020-08" db="EMBL/GenBank/DDBJ databases">
        <title>Genomic Encyclopedia of Type Strains, Phase IV (KMG-IV): sequencing the most valuable type-strain genomes for metagenomic binning, comparative biology and taxonomic classification.</title>
        <authorList>
            <person name="Goeker M."/>
        </authorList>
    </citation>
    <scope>NUCLEOTIDE SEQUENCE [LARGE SCALE GENOMIC DNA]</scope>
    <source>
        <strain evidence="9 10">DSM 21458</strain>
    </source>
</reference>
<dbReference type="GO" id="GO:0005886">
    <property type="term" value="C:plasma membrane"/>
    <property type="evidence" value="ECO:0007669"/>
    <property type="project" value="UniProtKB-SubCell"/>
</dbReference>
<comment type="caution">
    <text evidence="9">The sequence shown here is derived from an EMBL/GenBank/DDBJ whole genome shotgun (WGS) entry which is preliminary data.</text>
</comment>
<dbReference type="PROSITE" id="PS50928">
    <property type="entry name" value="ABC_TM1"/>
    <property type="match status" value="1"/>
</dbReference>
<dbReference type="RefSeq" id="WP_183988297.1">
    <property type="nucleotide sequence ID" value="NZ_JACHHG010000012.1"/>
</dbReference>
<keyword evidence="6 7" id="KW-0472">Membrane</keyword>
<feature type="transmembrane region" description="Helical" evidence="7">
    <location>
        <begin position="309"/>
        <end position="331"/>
    </location>
</feature>
<evidence type="ECO:0000256" key="6">
    <source>
        <dbReference type="ARBA" id="ARBA00023136"/>
    </source>
</evidence>
<evidence type="ECO:0000313" key="10">
    <source>
        <dbReference type="Proteomes" id="UP000569951"/>
    </source>
</evidence>
<organism evidence="9 10">
    <name type="scientific">Deinobacterium chartae</name>
    <dbReference type="NCBI Taxonomy" id="521158"/>
    <lineage>
        <taxon>Bacteria</taxon>
        <taxon>Thermotogati</taxon>
        <taxon>Deinococcota</taxon>
        <taxon>Deinococci</taxon>
        <taxon>Deinococcales</taxon>
        <taxon>Deinococcaceae</taxon>
        <taxon>Deinobacterium</taxon>
    </lineage>
</organism>
<evidence type="ECO:0000256" key="7">
    <source>
        <dbReference type="RuleBase" id="RU363032"/>
    </source>
</evidence>
<dbReference type="InterPro" id="IPR045621">
    <property type="entry name" value="BPD_transp_1_N"/>
</dbReference>
<dbReference type="PANTHER" id="PTHR43163:SF6">
    <property type="entry name" value="DIPEPTIDE TRANSPORT SYSTEM PERMEASE PROTEIN DPPB-RELATED"/>
    <property type="match status" value="1"/>
</dbReference>
<keyword evidence="2 7" id="KW-0813">Transport</keyword>
<dbReference type="InterPro" id="IPR000515">
    <property type="entry name" value="MetI-like"/>
</dbReference>
<proteinExistence type="inferred from homology"/>
<feature type="transmembrane region" description="Helical" evidence="7">
    <location>
        <begin position="102"/>
        <end position="123"/>
    </location>
</feature>
<feature type="domain" description="ABC transmembrane type-1" evidence="8">
    <location>
        <begin position="96"/>
        <end position="328"/>
    </location>
</feature>
<protein>
    <submittedName>
        <fullName evidence="9">Peptide/nickel transport system permease protein</fullName>
    </submittedName>
</protein>